<dbReference type="Gene3D" id="3.40.50.1000">
    <property type="entry name" value="HAD superfamily/HAD-like"/>
    <property type="match status" value="1"/>
</dbReference>
<dbReference type="PRINTS" id="PR00119">
    <property type="entry name" value="CATATPASE"/>
</dbReference>
<feature type="transmembrane region" description="Helical" evidence="16">
    <location>
        <begin position="772"/>
        <end position="791"/>
    </location>
</feature>
<dbReference type="NCBIfam" id="TIGR01494">
    <property type="entry name" value="ATPase_P-type"/>
    <property type="match status" value="1"/>
</dbReference>
<dbReference type="Gene3D" id="3.30.70.100">
    <property type="match status" value="2"/>
</dbReference>
<feature type="transmembrane region" description="Helical" evidence="16">
    <location>
        <begin position="797"/>
        <end position="819"/>
    </location>
</feature>
<dbReference type="InterPro" id="IPR001757">
    <property type="entry name" value="P_typ_ATPase"/>
</dbReference>
<evidence type="ECO:0000256" key="2">
    <source>
        <dbReference type="ARBA" id="ARBA00006024"/>
    </source>
</evidence>
<keyword evidence="9 16" id="KW-0067">ATP-binding</keyword>
<evidence type="ECO:0000256" key="8">
    <source>
        <dbReference type="ARBA" id="ARBA00022796"/>
    </source>
</evidence>
<dbReference type="Gene3D" id="3.40.1110.10">
    <property type="entry name" value="Calcium-transporting ATPase, cytoplasmic domain N"/>
    <property type="match status" value="1"/>
</dbReference>
<dbReference type="InterPro" id="IPR036163">
    <property type="entry name" value="HMA_dom_sf"/>
</dbReference>
<evidence type="ECO:0000259" key="17">
    <source>
        <dbReference type="PROSITE" id="PS50846"/>
    </source>
</evidence>
<reference evidence="18" key="2">
    <citation type="submission" date="2021-08" db="EMBL/GenBank/DDBJ databases">
        <authorList>
            <person name="Tani A."/>
            <person name="Ola A."/>
            <person name="Ogura Y."/>
            <person name="Katsura K."/>
            <person name="Hayashi T."/>
        </authorList>
    </citation>
    <scope>NUCLEOTIDE SEQUENCE</scope>
    <source>
        <strain evidence="18">DSM 19015</strain>
    </source>
</reference>
<keyword evidence="13" id="KW-0186">Copper</keyword>
<keyword evidence="14" id="KW-0406">Ion transport</keyword>
<dbReference type="Pfam" id="PF00122">
    <property type="entry name" value="E1-E2_ATPase"/>
    <property type="match status" value="1"/>
</dbReference>
<keyword evidence="16" id="KW-1003">Cell membrane</keyword>
<dbReference type="InterPro" id="IPR023299">
    <property type="entry name" value="ATPase_P-typ_cyto_dom_N"/>
</dbReference>
<dbReference type="Pfam" id="PF00702">
    <property type="entry name" value="Hydrolase"/>
    <property type="match status" value="1"/>
</dbReference>
<dbReference type="InterPro" id="IPR023214">
    <property type="entry name" value="HAD_sf"/>
</dbReference>
<feature type="transmembrane region" description="Helical" evidence="16">
    <location>
        <begin position="204"/>
        <end position="224"/>
    </location>
</feature>
<comment type="caution">
    <text evidence="18">The sequence shown here is derived from an EMBL/GenBank/DDBJ whole genome shotgun (WGS) entry which is preliminary data.</text>
</comment>
<dbReference type="InterPro" id="IPR036412">
    <property type="entry name" value="HAD-like_sf"/>
</dbReference>
<dbReference type="RefSeq" id="WP_238241875.1">
    <property type="nucleotide sequence ID" value="NZ_BPQP01000001.1"/>
</dbReference>
<evidence type="ECO:0000256" key="12">
    <source>
        <dbReference type="ARBA" id="ARBA00022989"/>
    </source>
</evidence>
<comment type="similarity">
    <text evidence="2 16">Belongs to the cation transport ATPase (P-type) (TC 3.A.3) family. Type IB subfamily.</text>
</comment>
<dbReference type="SUPFAM" id="SSF81665">
    <property type="entry name" value="Calcium ATPase, transmembrane domain M"/>
    <property type="match status" value="1"/>
</dbReference>
<evidence type="ECO:0000256" key="1">
    <source>
        <dbReference type="ARBA" id="ARBA00004127"/>
    </source>
</evidence>
<dbReference type="SUPFAM" id="SSF55008">
    <property type="entry name" value="HMA, heavy metal-associated domain"/>
    <property type="match status" value="2"/>
</dbReference>
<feature type="transmembrane region" description="Helical" evidence="16">
    <location>
        <begin position="174"/>
        <end position="198"/>
    </location>
</feature>
<dbReference type="NCBIfam" id="TIGR00003">
    <property type="entry name" value="copper ion binding protein"/>
    <property type="match status" value="2"/>
</dbReference>
<evidence type="ECO:0000313" key="19">
    <source>
        <dbReference type="Proteomes" id="UP001055125"/>
    </source>
</evidence>
<evidence type="ECO:0000256" key="14">
    <source>
        <dbReference type="ARBA" id="ARBA00023065"/>
    </source>
</evidence>
<keyword evidence="8" id="KW-0187">Copper transport</keyword>
<dbReference type="SUPFAM" id="SSF56784">
    <property type="entry name" value="HAD-like"/>
    <property type="match status" value="1"/>
</dbReference>
<evidence type="ECO:0000256" key="5">
    <source>
        <dbReference type="ARBA" id="ARBA00022723"/>
    </source>
</evidence>
<keyword evidence="11" id="KW-1278">Translocase</keyword>
<gene>
    <name evidence="18" type="primary">actP</name>
    <name evidence="18" type="ORF">OCOJLMKI_0031</name>
</gene>
<dbReference type="PROSITE" id="PS00154">
    <property type="entry name" value="ATPASE_E1_E2"/>
    <property type="match status" value="1"/>
</dbReference>
<dbReference type="SFLD" id="SFLDS00003">
    <property type="entry name" value="Haloacid_Dehalogenase"/>
    <property type="match status" value="1"/>
</dbReference>
<keyword evidence="7 16" id="KW-0547">Nucleotide-binding</keyword>
<feature type="transmembrane region" description="Helical" evidence="16">
    <location>
        <begin position="431"/>
        <end position="450"/>
    </location>
</feature>
<dbReference type="InterPro" id="IPR059000">
    <property type="entry name" value="ATPase_P-type_domA"/>
</dbReference>
<feature type="transmembrane region" description="Helical" evidence="16">
    <location>
        <begin position="245"/>
        <end position="264"/>
    </location>
</feature>
<evidence type="ECO:0000256" key="9">
    <source>
        <dbReference type="ARBA" id="ARBA00022840"/>
    </source>
</evidence>
<feature type="transmembrane region" description="Helical" evidence="16">
    <location>
        <begin position="456"/>
        <end position="479"/>
    </location>
</feature>
<proteinExistence type="inferred from homology"/>
<dbReference type="NCBIfam" id="TIGR01511">
    <property type="entry name" value="ATPase-IB1_Cu"/>
    <property type="match status" value="1"/>
</dbReference>
<dbReference type="SUPFAM" id="SSF81653">
    <property type="entry name" value="Calcium ATPase, transduction domain A"/>
    <property type="match status" value="1"/>
</dbReference>
<evidence type="ECO:0000256" key="15">
    <source>
        <dbReference type="ARBA" id="ARBA00023136"/>
    </source>
</evidence>
<dbReference type="InterPro" id="IPR008250">
    <property type="entry name" value="ATPase_P-typ_transduc_dom_A_sf"/>
</dbReference>
<feature type="transmembrane region" description="Helical" evidence="16">
    <location>
        <begin position="276"/>
        <end position="294"/>
    </location>
</feature>
<dbReference type="CDD" id="cd02094">
    <property type="entry name" value="P-type_ATPase_Cu-like"/>
    <property type="match status" value="1"/>
</dbReference>
<evidence type="ECO:0000256" key="16">
    <source>
        <dbReference type="RuleBase" id="RU362081"/>
    </source>
</evidence>
<comment type="subcellular location">
    <subcellularLocation>
        <location evidence="16">Cell membrane</location>
    </subcellularLocation>
    <subcellularLocation>
        <location evidence="1">Endomembrane system</location>
        <topology evidence="1">Multi-pass membrane protein</topology>
    </subcellularLocation>
</comment>
<dbReference type="Proteomes" id="UP001055125">
    <property type="component" value="Unassembled WGS sequence"/>
</dbReference>
<evidence type="ECO:0000313" key="18">
    <source>
        <dbReference type="EMBL" id="GJD92849.1"/>
    </source>
</evidence>
<evidence type="ECO:0000256" key="6">
    <source>
        <dbReference type="ARBA" id="ARBA00022737"/>
    </source>
</evidence>
<dbReference type="CDD" id="cd00371">
    <property type="entry name" value="HMA"/>
    <property type="match status" value="2"/>
</dbReference>
<dbReference type="PRINTS" id="PR00943">
    <property type="entry name" value="CUATPASE"/>
</dbReference>
<keyword evidence="3" id="KW-0813">Transport</keyword>
<feature type="domain" description="HMA" evidence="17">
    <location>
        <begin position="16"/>
        <end position="81"/>
    </location>
</feature>
<keyword evidence="15 16" id="KW-0472">Membrane</keyword>
<dbReference type="PANTHER" id="PTHR43520:SF8">
    <property type="entry name" value="P-TYPE CU(+) TRANSPORTER"/>
    <property type="match status" value="1"/>
</dbReference>
<dbReference type="InterPro" id="IPR044492">
    <property type="entry name" value="P_typ_ATPase_HD_dom"/>
</dbReference>
<protein>
    <submittedName>
        <fullName evidence="18">Copper-transporting P-type ATPase</fullName>
    </submittedName>
</protein>
<accession>A0ABQ4RT17</accession>
<feature type="domain" description="HMA" evidence="17">
    <location>
        <begin position="83"/>
        <end position="149"/>
    </location>
</feature>
<dbReference type="Gene3D" id="2.70.150.10">
    <property type="entry name" value="Calcium-transporting ATPase, cytoplasmic transduction domain A"/>
    <property type="match status" value="1"/>
</dbReference>
<dbReference type="EMBL" id="BPQP01000001">
    <property type="protein sequence ID" value="GJD92849.1"/>
    <property type="molecule type" value="Genomic_DNA"/>
</dbReference>
<organism evidence="18 19">
    <name type="scientific">Methylobacterium iners</name>
    <dbReference type="NCBI Taxonomy" id="418707"/>
    <lineage>
        <taxon>Bacteria</taxon>
        <taxon>Pseudomonadati</taxon>
        <taxon>Pseudomonadota</taxon>
        <taxon>Alphaproteobacteria</taxon>
        <taxon>Hyphomicrobiales</taxon>
        <taxon>Methylobacteriaceae</taxon>
        <taxon>Methylobacterium</taxon>
    </lineage>
</organism>
<keyword evidence="6" id="KW-0677">Repeat</keyword>
<name>A0ABQ4RT17_9HYPH</name>
<dbReference type="SFLD" id="SFLDG00002">
    <property type="entry name" value="C1.7:_P-type_atpase_like"/>
    <property type="match status" value="1"/>
</dbReference>
<dbReference type="PANTHER" id="PTHR43520">
    <property type="entry name" value="ATP7, ISOFORM B"/>
    <property type="match status" value="1"/>
</dbReference>
<dbReference type="InterPro" id="IPR006122">
    <property type="entry name" value="HMA_Cu_ion-bd"/>
</dbReference>
<evidence type="ECO:0000256" key="13">
    <source>
        <dbReference type="ARBA" id="ARBA00023008"/>
    </source>
</evidence>
<dbReference type="InterPro" id="IPR023298">
    <property type="entry name" value="ATPase_P-typ_TM_dom_sf"/>
</dbReference>
<dbReference type="InterPro" id="IPR006121">
    <property type="entry name" value="HMA_dom"/>
</dbReference>
<keyword evidence="10" id="KW-0460">Magnesium</keyword>
<reference evidence="18" key="1">
    <citation type="journal article" date="2021" name="Front. Microbiol.">
        <title>Comprehensive Comparative Genomics and Phenotyping of Methylobacterium Species.</title>
        <authorList>
            <person name="Alessa O."/>
            <person name="Ogura Y."/>
            <person name="Fujitani Y."/>
            <person name="Takami H."/>
            <person name="Hayashi T."/>
            <person name="Sahin N."/>
            <person name="Tani A."/>
        </authorList>
    </citation>
    <scope>NUCLEOTIDE SEQUENCE</scope>
    <source>
        <strain evidence="18">DSM 19015</strain>
    </source>
</reference>
<keyword evidence="5 16" id="KW-0479">Metal-binding</keyword>
<dbReference type="SFLD" id="SFLDF00027">
    <property type="entry name" value="p-type_atpase"/>
    <property type="match status" value="1"/>
</dbReference>
<dbReference type="InterPro" id="IPR017969">
    <property type="entry name" value="Heavy-metal-associated_CS"/>
</dbReference>
<evidence type="ECO:0000256" key="7">
    <source>
        <dbReference type="ARBA" id="ARBA00022741"/>
    </source>
</evidence>
<keyword evidence="12 16" id="KW-1133">Transmembrane helix</keyword>
<dbReference type="PROSITE" id="PS50846">
    <property type="entry name" value="HMA_2"/>
    <property type="match status" value="2"/>
</dbReference>
<keyword evidence="19" id="KW-1185">Reference proteome</keyword>
<dbReference type="PROSITE" id="PS01047">
    <property type="entry name" value="HMA_1"/>
    <property type="match status" value="2"/>
</dbReference>
<sequence length="826" mass="83314">MDATAALRAPAAPSPVRLSIPVEGMTCASCVGRVERVLRAVPGASEVAVNLATGRASLALGDPGAIPLAAQAIGEAGYTVPEANTTLAVTGMTCASCVGRVERALARVPGVTGATVNLATKRAVIRHPEGVVPPDTLVEAVRGAGYEAGAADNAADTERDGRAEREATALRGDAVLSAALAAPIVLLDMGGHLILGFGAALHHALGPAANVAIQAVLATLVLAWPGRRFFRQGLPTLLGGHPDMNALVALGAGSAYLYSLVSALAPGTLPPGTAHLYFEAAVLIVTLILVGRALEARARGRTGAAITRLVGLAPRMARVIRDGREEAVALAALRVGDIVRVRPGERVAADGTVVAGSSFVDESMITGEPVPVRKAPGDATVGGTLNTTGGFDLRVGQVGAGTVLAQIVRMVQAAQGAKLPIQALVDRMTEWFVPAVIAAAVLTFLAWLVLGPSPALGLALVNAVAVLIIACPCAMGLATPTSIMVGTGRAAEAGVLFRNGTALQALRDVRVVAFDKTGTLTEGRPSLTDLVPAPGFGSDTVLALAASVEARSEHPLALAIVEAARDRGLRVALVDAFEATPGYGVSGRVEGHAVAIGARRYMDRLGIATDALTAEAERLEGKGRNPLLVAVDGRLAGLIAVADPVKAGAAGAVAALQARGLIVAMVTGDGVAAARGVARELGIAEVAAEMLPGGKTEAIRALRGKYGPVAFVGDGINDAPALAEADGGIAIGTGTDIAVESADVVLMGGALSGVVAAITLSRAVMRNIGQNLFWAFAYNVALIPVAAGLLYPFGGPLLSPVLAAGAMALSSVFVIGNALRLRRAKV</sequence>
<evidence type="ECO:0000256" key="10">
    <source>
        <dbReference type="ARBA" id="ARBA00022842"/>
    </source>
</evidence>
<dbReference type="NCBIfam" id="TIGR01525">
    <property type="entry name" value="ATPase-IB_hvy"/>
    <property type="match status" value="1"/>
</dbReference>
<evidence type="ECO:0000256" key="3">
    <source>
        <dbReference type="ARBA" id="ARBA00022448"/>
    </source>
</evidence>
<dbReference type="InterPro" id="IPR027256">
    <property type="entry name" value="P-typ_ATPase_IB"/>
</dbReference>
<evidence type="ECO:0000256" key="11">
    <source>
        <dbReference type="ARBA" id="ARBA00022967"/>
    </source>
</evidence>
<dbReference type="Pfam" id="PF00403">
    <property type="entry name" value="HMA"/>
    <property type="match status" value="2"/>
</dbReference>
<dbReference type="InterPro" id="IPR018303">
    <property type="entry name" value="ATPase_P-typ_P_site"/>
</dbReference>
<keyword evidence="4 16" id="KW-0812">Transmembrane</keyword>
<evidence type="ECO:0000256" key="4">
    <source>
        <dbReference type="ARBA" id="ARBA00022692"/>
    </source>
</evidence>